<evidence type="ECO:0000256" key="1">
    <source>
        <dbReference type="SAM" id="MobiDB-lite"/>
    </source>
</evidence>
<dbReference type="Proteomes" id="UP000632289">
    <property type="component" value="Unassembled WGS sequence"/>
</dbReference>
<sequence>MAAGYGLLVAGAGSHGGATALAGVPPAALLGASSGRVVLLDAPPCPSTVAAALRTAAACPGLLLVGVAGMLRLDGPGGKPYVALGGAAGPAADRGLPWAWLASASASRPCGSTTVVVDLAAVEDGVEAAPEREGGRLDVPGAAVLGVVCGPRRTASVGGYSAALAAILRRDGGPVTVEAHEAALTRAALADRPGVRVLRSAAVAAETGRGGWAAPPREHAARPTPARTSSPTVPDAQARRALYSELAAGRYSAAVAMASAQERAALRTGGARSAEALHWLEVRADLARLAGRWADAARGWLTSAERRLQAGAAPADPAVRDAVDRAHHCWHRCGEDGGSSGDARDTKDTRGARDTAFVELGQALAEIRRRVPGPRGAAPDIRRRLADAVTG</sequence>
<comment type="caution">
    <text evidence="2">The sequence shown here is derived from an EMBL/GenBank/DDBJ whole genome shotgun (WGS) entry which is preliminary data.</text>
</comment>
<feature type="region of interest" description="Disordered" evidence="1">
    <location>
        <begin position="372"/>
        <end position="391"/>
    </location>
</feature>
<evidence type="ECO:0000313" key="2">
    <source>
        <dbReference type="EMBL" id="MBD3931799.1"/>
    </source>
</evidence>
<organism evidence="2 3">
    <name type="scientific">Streptomyces chumphonensis</name>
    <dbReference type="NCBI Taxonomy" id="1214925"/>
    <lineage>
        <taxon>Bacteria</taxon>
        <taxon>Bacillati</taxon>
        <taxon>Actinomycetota</taxon>
        <taxon>Actinomycetes</taxon>
        <taxon>Kitasatosporales</taxon>
        <taxon>Streptomycetaceae</taxon>
        <taxon>Streptomyces</taxon>
    </lineage>
</organism>
<reference evidence="2" key="1">
    <citation type="submission" date="2020-09" db="EMBL/GenBank/DDBJ databases">
        <title>Secondary metabolite and genome analysis of marine Streptomyces chumphonensis KK1-2T.</title>
        <authorList>
            <person name="Phongsopitanun W."/>
            <person name="Kanchanasin P."/>
            <person name="Pittayakhajonwut P."/>
            <person name="Suwanborirux K."/>
            <person name="Tanasupawat S."/>
        </authorList>
    </citation>
    <scope>NUCLEOTIDE SEQUENCE</scope>
    <source>
        <strain evidence="2">KK1-2</strain>
    </source>
</reference>
<feature type="compositionally biased region" description="Basic and acidic residues" evidence="1">
    <location>
        <begin position="342"/>
        <end position="352"/>
    </location>
</feature>
<feature type="compositionally biased region" description="Basic and acidic residues" evidence="1">
    <location>
        <begin position="380"/>
        <end position="391"/>
    </location>
</feature>
<evidence type="ECO:0000313" key="3">
    <source>
        <dbReference type="Proteomes" id="UP000632289"/>
    </source>
</evidence>
<gene>
    <name evidence="2" type="ORF">IF129_09520</name>
</gene>
<dbReference type="AlphaFoldDB" id="A0A927ICN1"/>
<dbReference type="EMBL" id="JACXYU010000003">
    <property type="protein sequence ID" value="MBD3931799.1"/>
    <property type="molecule type" value="Genomic_DNA"/>
</dbReference>
<feature type="region of interest" description="Disordered" evidence="1">
    <location>
        <begin position="332"/>
        <end position="352"/>
    </location>
</feature>
<name>A0A927ICN1_9ACTN</name>
<protein>
    <submittedName>
        <fullName evidence="2">Uncharacterized protein</fullName>
    </submittedName>
</protein>
<dbReference type="RefSeq" id="WP_191209079.1">
    <property type="nucleotide sequence ID" value="NZ_BAABKL010000018.1"/>
</dbReference>
<accession>A0A927ICN1</accession>
<feature type="region of interest" description="Disordered" evidence="1">
    <location>
        <begin position="208"/>
        <end position="234"/>
    </location>
</feature>
<keyword evidence="3" id="KW-1185">Reference proteome</keyword>
<proteinExistence type="predicted"/>